<keyword evidence="2" id="KW-1185">Reference proteome</keyword>
<evidence type="ECO:0000313" key="2">
    <source>
        <dbReference type="Proteomes" id="UP001432251"/>
    </source>
</evidence>
<proteinExistence type="predicted"/>
<dbReference type="EMBL" id="CP146022">
    <property type="protein sequence ID" value="WWQ65423.1"/>
    <property type="molecule type" value="Genomic_DNA"/>
</dbReference>
<dbReference type="Proteomes" id="UP001432251">
    <property type="component" value="Chromosome"/>
</dbReference>
<accession>A0ACD5ADV7</accession>
<gene>
    <name evidence="1" type="ORF">V2W30_20260</name>
</gene>
<name>A0ACD5ADV7_9ACTN</name>
<sequence>MSLSLRFAAGSHKGMIREGNEDSGYAGPRLLAIADGMGGQAAGEVASSEVISTIVALDDDVPGSDILTSLGTAVQRANDQLRMMVEEDPQLEGMGTTLTALLWTGQRLGLVHVGDSRAYLLRDGVLTQITQDHTWVQRLVDEGRITEEEATTHPQRSLLMRALGSGDHVEPDLSIREVRAGDRYLICSDGLSGVVSHQTMEETLASYQGPQETVQDLIQLALRGGGPDNITVIIADVLDMDSGDTLAGQMSDAPVIVGAVAENQHQLQDGSAMETPAGRASGLGRPVPGQGGGEFGPPGSGDPAGYAPEGGFGAYSDEDFVKPRRGRKWFKRSIYIVLALAVIGGGLYGGYRWTQTQYYVGTNDDNVALYRGINQDLAWVSLSKVEKNHPEIELKYLPPYQRKQVEATIAEGDLAAAQDKIDELSAQATACEKQAKRQQAENDKNAKTGEGEAGGTTTGGTASKASYRTATTAPTPTPSDPSSSPSGKSKTSPTPTPGPTLSEEEQQLAKACAK</sequence>
<organism evidence="1 2">
    <name type="scientific">Streptomyces citrinus</name>
    <dbReference type="NCBI Taxonomy" id="3118173"/>
    <lineage>
        <taxon>Bacteria</taxon>
        <taxon>Bacillati</taxon>
        <taxon>Actinomycetota</taxon>
        <taxon>Actinomycetes</taxon>
        <taxon>Kitasatosporales</taxon>
        <taxon>Streptomycetaceae</taxon>
        <taxon>Streptomyces</taxon>
    </lineage>
</organism>
<evidence type="ECO:0000313" key="1">
    <source>
        <dbReference type="EMBL" id="WWQ65423.1"/>
    </source>
</evidence>
<reference evidence="1" key="1">
    <citation type="journal article" date="2025" name="Int. J. Syst. Evol. Microbiol.">
        <title>Streptomyces citrinus sp. nov., with yellow diffusible pigment.</title>
        <authorList>
            <person name="He Y."/>
            <person name="Yang E."/>
            <person name="Xu J."/>
            <person name="Sun Y."/>
            <person name="Sun L."/>
        </authorList>
    </citation>
    <scope>NUCLEOTIDE SEQUENCE</scope>
    <source>
        <strain evidence="1">Q6</strain>
    </source>
</reference>
<protein>
    <submittedName>
        <fullName evidence="1">Stp1/IreP family PP2C-type Ser/Thr phosphatase</fullName>
    </submittedName>
</protein>